<dbReference type="InterPro" id="IPR005119">
    <property type="entry name" value="LysR_subst-bd"/>
</dbReference>
<dbReference type="EMBL" id="JAWIIV010000036">
    <property type="protein sequence ID" value="MEC4722758.1"/>
    <property type="molecule type" value="Genomic_DNA"/>
</dbReference>
<organism evidence="6 7">
    <name type="scientific">Noviherbaspirillum album</name>
    <dbReference type="NCBI Taxonomy" id="3080276"/>
    <lineage>
        <taxon>Bacteria</taxon>
        <taxon>Pseudomonadati</taxon>
        <taxon>Pseudomonadota</taxon>
        <taxon>Betaproteobacteria</taxon>
        <taxon>Burkholderiales</taxon>
        <taxon>Oxalobacteraceae</taxon>
        <taxon>Noviherbaspirillum</taxon>
    </lineage>
</organism>
<dbReference type="InterPro" id="IPR058163">
    <property type="entry name" value="LysR-type_TF_proteobact-type"/>
</dbReference>
<comment type="caution">
    <text evidence="6">The sequence shown here is derived from an EMBL/GenBank/DDBJ whole genome shotgun (WGS) entry which is preliminary data.</text>
</comment>
<evidence type="ECO:0000313" key="6">
    <source>
        <dbReference type="EMBL" id="MEC4722758.1"/>
    </source>
</evidence>
<evidence type="ECO:0000313" key="7">
    <source>
        <dbReference type="Proteomes" id="UP001352263"/>
    </source>
</evidence>
<dbReference type="PRINTS" id="PR00039">
    <property type="entry name" value="HTHLYSR"/>
</dbReference>
<feature type="domain" description="HTH lysR-type" evidence="5">
    <location>
        <begin position="1"/>
        <end position="52"/>
    </location>
</feature>
<dbReference type="CDD" id="cd08432">
    <property type="entry name" value="PBP2_GcdR_TrpI_HvrB_AmpR_like"/>
    <property type="match status" value="1"/>
</dbReference>
<dbReference type="RefSeq" id="WP_326509418.1">
    <property type="nucleotide sequence ID" value="NZ_JAWIIV010000036.1"/>
</dbReference>
<protein>
    <submittedName>
        <fullName evidence="6">LysR substrate-binding domain-containing protein</fullName>
    </submittedName>
</protein>
<evidence type="ECO:0000256" key="3">
    <source>
        <dbReference type="ARBA" id="ARBA00023125"/>
    </source>
</evidence>
<keyword evidence="4" id="KW-0804">Transcription</keyword>
<name>A0ABU6JGT2_9BURK</name>
<dbReference type="InterPro" id="IPR036390">
    <property type="entry name" value="WH_DNA-bd_sf"/>
</dbReference>
<keyword evidence="3" id="KW-0238">DNA-binding</keyword>
<dbReference type="Gene3D" id="3.40.190.10">
    <property type="entry name" value="Periplasmic binding protein-like II"/>
    <property type="match status" value="2"/>
</dbReference>
<sequence>MAFESAARRESFTVAAHELNLTPSAISHQIAKLEEILETRLFDRNGRTLALTVAGREYLNRLSGALDAISAATDNARRGVSNTLNVHSSPSFATLWLMPRIADFASKHPEIALSFSSSVAYSDFEIGMVDIDIRYGHPHWPHLHVEPIFEEKIMPLASPEFLEKHPIRTPEDLIGLPLIQSAVNVVQWRDWFVSREMNFAPTGFAYRFDRTAMALEAAVQGLGVAFDSTSIGAPHIESGRLKAVFNEEWCLKVHSHFMVLPNRYLQRPEVMKFIQWVHLHNH</sequence>
<dbReference type="InterPro" id="IPR036388">
    <property type="entry name" value="WH-like_DNA-bd_sf"/>
</dbReference>
<dbReference type="InterPro" id="IPR000847">
    <property type="entry name" value="LysR_HTH_N"/>
</dbReference>
<gene>
    <name evidence="6" type="ORF">RY831_26715</name>
</gene>
<dbReference type="SUPFAM" id="SSF53850">
    <property type="entry name" value="Periplasmic binding protein-like II"/>
    <property type="match status" value="1"/>
</dbReference>
<dbReference type="PANTHER" id="PTHR30537:SF5">
    <property type="entry name" value="HTH-TYPE TRANSCRIPTIONAL ACTIVATOR TTDR-RELATED"/>
    <property type="match status" value="1"/>
</dbReference>
<accession>A0ABU6JGT2</accession>
<dbReference type="Pfam" id="PF00126">
    <property type="entry name" value="HTH_1"/>
    <property type="match status" value="1"/>
</dbReference>
<evidence type="ECO:0000256" key="2">
    <source>
        <dbReference type="ARBA" id="ARBA00023015"/>
    </source>
</evidence>
<dbReference type="PANTHER" id="PTHR30537">
    <property type="entry name" value="HTH-TYPE TRANSCRIPTIONAL REGULATOR"/>
    <property type="match status" value="1"/>
</dbReference>
<dbReference type="Gene3D" id="1.10.10.10">
    <property type="entry name" value="Winged helix-like DNA-binding domain superfamily/Winged helix DNA-binding domain"/>
    <property type="match status" value="1"/>
</dbReference>
<dbReference type="Pfam" id="PF03466">
    <property type="entry name" value="LysR_substrate"/>
    <property type="match status" value="1"/>
</dbReference>
<dbReference type="SUPFAM" id="SSF46785">
    <property type="entry name" value="Winged helix' DNA-binding domain"/>
    <property type="match status" value="1"/>
</dbReference>
<reference evidence="6 7" key="1">
    <citation type="submission" date="2023-10" db="EMBL/GenBank/DDBJ databases">
        <title>Noviherbaspirillum sp. CPCC 100848 genome assembly.</title>
        <authorList>
            <person name="Li X.Y."/>
            <person name="Fang X.M."/>
        </authorList>
    </citation>
    <scope>NUCLEOTIDE SEQUENCE [LARGE SCALE GENOMIC DNA]</scope>
    <source>
        <strain evidence="6 7">CPCC 100848</strain>
    </source>
</reference>
<keyword evidence="2" id="KW-0805">Transcription regulation</keyword>
<evidence type="ECO:0000256" key="4">
    <source>
        <dbReference type="ARBA" id="ARBA00023163"/>
    </source>
</evidence>
<keyword evidence="7" id="KW-1185">Reference proteome</keyword>
<dbReference type="Proteomes" id="UP001352263">
    <property type="component" value="Unassembled WGS sequence"/>
</dbReference>
<dbReference type="PROSITE" id="PS50931">
    <property type="entry name" value="HTH_LYSR"/>
    <property type="match status" value="1"/>
</dbReference>
<evidence type="ECO:0000256" key="1">
    <source>
        <dbReference type="ARBA" id="ARBA00009437"/>
    </source>
</evidence>
<evidence type="ECO:0000259" key="5">
    <source>
        <dbReference type="PROSITE" id="PS50931"/>
    </source>
</evidence>
<proteinExistence type="inferred from homology"/>
<comment type="similarity">
    <text evidence="1">Belongs to the LysR transcriptional regulatory family.</text>
</comment>